<name>A0ABP7NS07_9SPHI</name>
<gene>
    <name evidence="5" type="ORF">GCM10022246_03860</name>
</gene>
<dbReference type="PANTHER" id="PTHR43280:SF27">
    <property type="entry name" value="TRANSCRIPTIONAL REGULATOR MTLR"/>
    <property type="match status" value="1"/>
</dbReference>
<comment type="caution">
    <text evidence="5">The sequence shown here is derived from an EMBL/GenBank/DDBJ whole genome shotgun (WGS) entry which is preliminary data.</text>
</comment>
<evidence type="ECO:0000259" key="4">
    <source>
        <dbReference type="PROSITE" id="PS01124"/>
    </source>
</evidence>
<dbReference type="SUPFAM" id="SSF46689">
    <property type="entry name" value="Homeodomain-like"/>
    <property type="match status" value="1"/>
</dbReference>
<sequence length="296" mass="34576">MKAINFVLQSTSNNSVIVQEDLLPKFYNYLHYHKEYQITLILKGEGNVIVGNYNQLFKAGDIYFIGPNQPHIFNSTYSEKEEEAHAVHLFFDLKKLTHLLNLPELDGVKRIIESSYKGLQVPTKQSFLISEYILNIKNIDGLDRLINLIKIFQYCEKNISEFKSLSTGFVKHSIPETENFRLNEVHQYTLEHYAEDISLEKVASIACITLHSFCKFYKKHTQKTYYTFLNEVRINEACKKIINSDFEHLYDIAYSTGFNSVITFNRVFKKITSMSPKDYLRLYRFKHASYSLPNVG</sequence>
<evidence type="ECO:0000256" key="2">
    <source>
        <dbReference type="ARBA" id="ARBA00023125"/>
    </source>
</evidence>
<evidence type="ECO:0000313" key="5">
    <source>
        <dbReference type="EMBL" id="GAA3952842.1"/>
    </source>
</evidence>
<dbReference type="InterPro" id="IPR011051">
    <property type="entry name" value="RmlC_Cupin_sf"/>
</dbReference>
<keyword evidence="3" id="KW-0804">Transcription</keyword>
<dbReference type="EMBL" id="BAABAK010000001">
    <property type="protein sequence ID" value="GAA3952842.1"/>
    <property type="molecule type" value="Genomic_DNA"/>
</dbReference>
<dbReference type="SMART" id="SM00342">
    <property type="entry name" value="HTH_ARAC"/>
    <property type="match status" value="1"/>
</dbReference>
<dbReference type="Gene3D" id="1.10.10.60">
    <property type="entry name" value="Homeodomain-like"/>
    <property type="match status" value="2"/>
</dbReference>
<keyword evidence="1" id="KW-0805">Transcription regulation</keyword>
<keyword evidence="6" id="KW-1185">Reference proteome</keyword>
<feature type="domain" description="HTH araC/xylS-type" evidence="4">
    <location>
        <begin position="183"/>
        <end position="282"/>
    </location>
</feature>
<dbReference type="SUPFAM" id="SSF51182">
    <property type="entry name" value="RmlC-like cupins"/>
    <property type="match status" value="1"/>
</dbReference>
<dbReference type="Proteomes" id="UP001501081">
    <property type="component" value="Unassembled WGS sequence"/>
</dbReference>
<evidence type="ECO:0000256" key="3">
    <source>
        <dbReference type="ARBA" id="ARBA00023163"/>
    </source>
</evidence>
<dbReference type="InterPro" id="IPR018060">
    <property type="entry name" value="HTH_AraC"/>
</dbReference>
<dbReference type="InterPro" id="IPR018062">
    <property type="entry name" value="HTH_AraC-typ_CS"/>
</dbReference>
<keyword evidence="2" id="KW-0238">DNA-binding</keyword>
<evidence type="ECO:0000256" key="1">
    <source>
        <dbReference type="ARBA" id="ARBA00023015"/>
    </source>
</evidence>
<dbReference type="RefSeq" id="WP_344764486.1">
    <property type="nucleotide sequence ID" value="NZ_BAABAK010000001.1"/>
</dbReference>
<dbReference type="PROSITE" id="PS01124">
    <property type="entry name" value="HTH_ARAC_FAMILY_2"/>
    <property type="match status" value="1"/>
</dbReference>
<evidence type="ECO:0000313" key="6">
    <source>
        <dbReference type="Proteomes" id="UP001501081"/>
    </source>
</evidence>
<reference evidence="6" key="1">
    <citation type="journal article" date="2019" name="Int. J. Syst. Evol. Microbiol.">
        <title>The Global Catalogue of Microorganisms (GCM) 10K type strain sequencing project: providing services to taxonomists for standard genome sequencing and annotation.</title>
        <authorList>
            <consortium name="The Broad Institute Genomics Platform"/>
            <consortium name="The Broad Institute Genome Sequencing Center for Infectious Disease"/>
            <person name="Wu L."/>
            <person name="Ma J."/>
        </authorList>
    </citation>
    <scope>NUCLEOTIDE SEQUENCE [LARGE SCALE GENOMIC DNA]</scope>
    <source>
        <strain evidence="6">JCM 17338</strain>
    </source>
</reference>
<dbReference type="Pfam" id="PF07883">
    <property type="entry name" value="Cupin_2"/>
    <property type="match status" value="1"/>
</dbReference>
<dbReference type="Pfam" id="PF12833">
    <property type="entry name" value="HTH_18"/>
    <property type="match status" value="1"/>
</dbReference>
<organism evidence="5 6">
    <name type="scientific">Pedobacter ginsengiterrae</name>
    <dbReference type="NCBI Taxonomy" id="871696"/>
    <lineage>
        <taxon>Bacteria</taxon>
        <taxon>Pseudomonadati</taxon>
        <taxon>Bacteroidota</taxon>
        <taxon>Sphingobacteriia</taxon>
        <taxon>Sphingobacteriales</taxon>
        <taxon>Sphingobacteriaceae</taxon>
        <taxon>Pedobacter</taxon>
    </lineage>
</organism>
<proteinExistence type="predicted"/>
<dbReference type="Gene3D" id="2.60.120.10">
    <property type="entry name" value="Jelly Rolls"/>
    <property type="match status" value="1"/>
</dbReference>
<dbReference type="InterPro" id="IPR009057">
    <property type="entry name" value="Homeodomain-like_sf"/>
</dbReference>
<protein>
    <submittedName>
        <fullName evidence="5">AraC family transcriptional regulator</fullName>
    </submittedName>
</protein>
<dbReference type="InterPro" id="IPR013096">
    <property type="entry name" value="Cupin_2"/>
</dbReference>
<accession>A0ABP7NS07</accession>
<dbReference type="InterPro" id="IPR014710">
    <property type="entry name" value="RmlC-like_jellyroll"/>
</dbReference>
<dbReference type="PROSITE" id="PS00041">
    <property type="entry name" value="HTH_ARAC_FAMILY_1"/>
    <property type="match status" value="1"/>
</dbReference>
<dbReference type="PANTHER" id="PTHR43280">
    <property type="entry name" value="ARAC-FAMILY TRANSCRIPTIONAL REGULATOR"/>
    <property type="match status" value="1"/>
</dbReference>